<organism evidence="1 2">
    <name type="scientific">Bradyrhizobium jicamae</name>
    <dbReference type="NCBI Taxonomy" id="280332"/>
    <lineage>
        <taxon>Bacteria</taxon>
        <taxon>Pseudomonadati</taxon>
        <taxon>Pseudomonadota</taxon>
        <taxon>Alphaproteobacteria</taxon>
        <taxon>Hyphomicrobiales</taxon>
        <taxon>Nitrobacteraceae</taxon>
        <taxon>Bradyrhizobium</taxon>
    </lineage>
</organism>
<evidence type="ECO:0000313" key="2">
    <source>
        <dbReference type="Proteomes" id="UP000050863"/>
    </source>
</evidence>
<evidence type="ECO:0000313" key="1">
    <source>
        <dbReference type="EMBL" id="KRR06058.1"/>
    </source>
</evidence>
<dbReference type="Proteomes" id="UP000050863">
    <property type="component" value="Unassembled WGS sequence"/>
</dbReference>
<dbReference type="AlphaFoldDB" id="A0A0R3LDV0"/>
<sequence length="340" mass="37716">MREFWVASGHHLTRRADHGGLVATPELIMAYLARPELLPPADACEAELRLHESLMADPLRPVSGADIAALADADARENWSFMMNFRDRLMAAPSLEAVYVALARKGAGDLPPIFLSQLCHLILRNALEGCDDPYILRAAELFYRSQLAAIHEGTLLLADAEVIEAEQHAQHDLHSSPLTAMLQRPKSFGEMDVMDDENAWTYWSRSDAHAMVMNLGGNKKARAGLCRVIERWLGHLLGITVNVETIASIEDRDWRWFIGLDSEATRIGNALWRGERLEGDVAERIVALMRLTFEDARLVDERVGDKPVYLILAMGADKVVRLKPQNLVAGLPLAATANAT</sequence>
<comment type="caution">
    <text evidence="1">The sequence shown here is derived from an EMBL/GenBank/DDBJ whole genome shotgun (WGS) entry which is preliminary data.</text>
</comment>
<reference evidence="1 2" key="1">
    <citation type="submission" date="2014-03" db="EMBL/GenBank/DDBJ databases">
        <title>Bradyrhizobium valentinum sp. nov., isolated from effective nodules of Lupinus mariae-josephae, a lupine endemic of basic-lime soils in Eastern Spain.</title>
        <authorList>
            <person name="Duran D."/>
            <person name="Rey L."/>
            <person name="Navarro A."/>
            <person name="Busquets A."/>
            <person name="Imperial J."/>
            <person name="Ruiz-Argueso T."/>
        </authorList>
    </citation>
    <scope>NUCLEOTIDE SEQUENCE [LARGE SCALE GENOMIC DNA]</scope>
    <source>
        <strain evidence="1 2">PAC68</strain>
    </source>
</reference>
<dbReference type="Pfam" id="PF19879">
    <property type="entry name" value="DUF6352"/>
    <property type="match status" value="1"/>
</dbReference>
<protein>
    <submittedName>
        <fullName evidence="1">Uncharacterized protein</fullName>
    </submittedName>
</protein>
<dbReference type="EMBL" id="LLXZ01000120">
    <property type="protein sequence ID" value="KRR06058.1"/>
    <property type="molecule type" value="Genomic_DNA"/>
</dbReference>
<dbReference type="RefSeq" id="WP_057837043.1">
    <property type="nucleotide sequence ID" value="NZ_LLXZ01000120.1"/>
</dbReference>
<keyword evidence="2" id="KW-1185">Reference proteome</keyword>
<proteinExistence type="predicted"/>
<name>A0A0R3LDV0_9BRAD</name>
<gene>
    <name evidence="1" type="ORF">CQ12_02715</name>
</gene>
<dbReference type="STRING" id="280332.CQ12_02715"/>
<accession>A0A0R3LDV0</accession>
<dbReference type="InterPro" id="IPR045932">
    <property type="entry name" value="DUF6352"/>
</dbReference>
<dbReference type="OrthoDB" id="7062302at2"/>